<evidence type="ECO:0000256" key="8">
    <source>
        <dbReference type="ARBA" id="ARBA00038436"/>
    </source>
</evidence>
<sequence>MRWIVKLDNGLARISRACGWVACVAMILMLFNVFYDVITRYIFNDVSIGMQELEWHLYSMVFLLGIPYALQTDGHVRVDVFYASRSNAFKAWVNLIGAAAFVIPFAILIGTYGYSFAVESYNLNESSGDPGGLPYRWIIKAVIPLSALFIATSGLGMVTYALRVLKGEQSYDVEHSGGGLA</sequence>
<keyword evidence="12" id="KW-1185">Reference proteome</keyword>
<evidence type="ECO:0000256" key="6">
    <source>
        <dbReference type="ARBA" id="ARBA00022989"/>
    </source>
</evidence>
<feature type="transmembrane region" description="Helical" evidence="9">
    <location>
        <begin position="20"/>
        <end position="43"/>
    </location>
</feature>
<evidence type="ECO:0000256" key="7">
    <source>
        <dbReference type="ARBA" id="ARBA00023136"/>
    </source>
</evidence>
<dbReference type="STRING" id="488533.SAMN04487960_101200"/>
<dbReference type="GO" id="GO:0022857">
    <property type="term" value="F:transmembrane transporter activity"/>
    <property type="evidence" value="ECO:0007669"/>
    <property type="project" value="UniProtKB-UniRule"/>
</dbReference>
<evidence type="ECO:0000259" key="10">
    <source>
        <dbReference type="Pfam" id="PF04290"/>
    </source>
</evidence>
<name>A0A1H2QE50_9GAMM</name>
<dbReference type="InterPro" id="IPR007387">
    <property type="entry name" value="TRAP_DctQ"/>
</dbReference>
<dbReference type="AlphaFoldDB" id="A0A1H2QE50"/>
<dbReference type="GO" id="GO:0005886">
    <property type="term" value="C:plasma membrane"/>
    <property type="evidence" value="ECO:0007669"/>
    <property type="project" value="UniProtKB-SubCell"/>
</dbReference>
<dbReference type="Proteomes" id="UP000199675">
    <property type="component" value="Unassembled WGS sequence"/>
</dbReference>
<dbReference type="OrthoDB" id="9795655at2"/>
<evidence type="ECO:0000256" key="5">
    <source>
        <dbReference type="ARBA" id="ARBA00022692"/>
    </source>
</evidence>
<keyword evidence="5 9" id="KW-0812">Transmembrane</keyword>
<evidence type="ECO:0000313" key="11">
    <source>
        <dbReference type="EMBL" id="SDW05345.1"/>
    </source>
</evidence>
<dbReference type="RefSeq" id="WP_091811081.1">
    <property type="nucleotide sequence ID" value="NZ_FNNE01000001.1"/>
</dbReference>
<keyword evidence="4 9" id="KW-0997">Cell inner membrane</keyword>
<evidence type="ECO:0000256" key="4">
    <source>
        <dbReference type="ARBA" id="ARBA00022519"/>
    </source>
</evidence>
<dbReference type="PANTHER" id="PTHR35011:SF4">
    <property type="entry name" value="SLL1102 PROTEIN"/>
    <property type="match status" value="1"/>
</dbReference>
<feature type="domain" description="Tripartite ATP-independent periplasmic transporters DctQ component" evidence="10">
    <location>
        <begin position="31"/>
        <end position="158"/>
    </location>
</feature>
<feature type="transmembrane region" description="Helical" evidence="9">
    <location>
        <begin position="55"/>
        <end position="70"/>
    </location>
</feature>
<reference evidence="11 12" key="1">
    <citation type="submission" date="2016-10" db="EMBL/GenBank/DDBJ databases">
        <authorList>
            <person name="de Groot N.N."/>
        </authorList>
    </citation>
    <scope>NUCLEOTIDE SEQUENCE [LARGE SCALE GENOMIC DNA]</scope>
    <source>
        <strain evidence="11 12">CGMCC 1.7059</strain>
    </source>
</reference>
<feature type="transmembrane region" description="Helical" evidence="9">
    <location>
        <begin position="137"/>
        <end position="162"/>
    </location>
</feature>
<keyword evidence="2 9" id="KW-0813">Transport</keyword>
<evidence type="ECO:0000256" key="1">
    <source>
        <dbReference type="ARBA" id="ARBA00004429"/>
    </source>
</evidence>
<feature type="transmembrane region" description="Helical" evidence="9">
    <location>
        <begin position="91"/>
        <end position="117"/>
    </location>
</feature>
<dbReference type="PANTHER" id="PTHR35011">
    <property type="entry name" value="2,3-DIKETO-L-GULONATE TRAP TRANSPORTER SMALL PERMEASE PROTEIN YIAM"/>
    <property type="match status" value="1"/>
</dbReference>
<keyword evidence="7 9" id="KW-0472">Membrane</keyword>
<evidence type="ECO:0000256" key="9">
    <source>
        <dbReference type="RuleBase" id="RU369079"/>
    </source>
</evidence>
<dbReference type="Pfam" id="PF04290">
    <property type="entry name" value="DctQ"/>
    <property type="match status" value="1"/>
</dbReference>
<protein>
    <recommendedName>
        <fullName evidence="9">TRAP transporter small permease protein</fullName>
    </recommendedName>
</protein>
<comment type="similarity">
    <text evidence="8 9">Belongs to the TRAP transporter small permease family.</text>
</comment>
<dbReference type="EMBL" id="FNNE01000001">
    <property type="protein sequence ID" value="SDW05345.1"/>
    <property type="molecule type" value="Genomic_DNA"/>
</dbReference>
<evidence type="ECO:0000256" key="3">
    <source>
        <dbReference type="ARBA" id="ARBA00022475"/>
    </source>
</evidence>
<comment type="subunit">
    <text evidence="9">The complex comprises the extracytoplasmic solute receptor protein and the two transmembrane proteins.</text>
</comment>
<organism evidence="11 12">
    <name type="scientific">Marinobacter mobilis</name>
    <dbReference type="NCBI Taxonomy" id="488533"/>
    <lineage>
        <taxon>Bacteria</taxon>
        <taxon>Pseudomonadati</taxon>
        <taxon>Pseudomonadota</taxon>
        <taxon>Gammaproteobacteria</taxon>
        <taxon>Pseudomonadales</taxon>
        <taxon>Marinobacteraceae</taxon>
        <taxon>Marinobacter</taxon>
    </lineage>
</organism>
<evidence type="ECO:0000313" key="12">
    <source>
        <dbReference type="Proteomes" id="UP000199675"/>
    </source>
</evidence>
<comment type="subcellular location">
    <subcellularLocation>
        <location evidence="1 9">Cell inner membrane</location>
        <topology evidence="1 9">Multi-pass membrane protein</topology>
    </subcellularLocation>
</comment>
<comment type="function">
    <text evidence="9">Part of the tripartite ATP-independent periplasmic (TRAP) transport system.</text>
</comment>
<proteinExistence type="inferred from homology"/>
<evidence type="ECO:0000256" key="2">
    <source>
        <dbReference type="ARBA" id="ARBA00022448"/>
    </source>
</evidence>
<gene>
    <name evidence="11" type="ORF">SAMN04487960_101200</name>
</gene>
<accession>A0A1H2QE50</accession>
<keyword evidence="6 9" id="KW-1133">Transmembrane helix</keyword>
<dbReference type="InterPro" id="IPR055348">
    <property type="entry name" value="DctQ"/>
</dbReference>
<keyword evidence="3" id="KW-1003">Cell membrane</keyword>